<dbReference type="Proteomes" id="UP000093111">
    <property type="component" value="Unassembled WGS sequence"/>
</dbReference>
<dbReference type="EMBL" id="LGLV01000004">
    <property type="protein sequence ID" value="OBZ96742.1"/>
    <property type="molecule type" value="Genomic_DNA"/>
</dbReference>
<evidence type="ECO:0000313" key="2">
    <source>
        <dbReference type="Proteomes" id="UP000093111"/>
    </source>
</evidence>
<organism evidence="1 2">
    <name type="scientific">Pararhizobium polonicum</name>
    <dbReference type="NCBI Taxonomy" id="1612624"/>
    <lineage>
        <taxon>Bacteria</taxon>
        <taxon>Pseudomonadati</taxon>
        <taxon>Pseudomonadota</taxon>
        <taxon>Alphaproteobacteria</taxon>
        <taxon>Hyphomicrobiales</taxon>
        <taxon>Rhizobiaceae</taxon>
        <taxon>Rhizobium/Agrobacterium group</taxon>
        <taxon>Pararhizobium</taxon>
    </lineage>
</organism>
<gene>
    <name evidence="1" type="ORF">ADU59_03105</name>
</gene>
<accession>A0A1C7P638</accession>
<keyword evidence="2" id="KW-1185">Reference proteome</keyword>
<proteinExistence type="predicted"/>
<dbReference type="STRING" id="1612624.ADU59_03105"/>
<dbReference type="AlphaFoldDB" id="A0A1C7P638"/>
<dbReference type="InterPro" id="IPR010260">
    <property type="entry name" value="AlpA"/>
</dbReference>
<protein>
    <submittedName>
        <fullName evidence="1">Transcriptional regulator</fullName>
    </submittedName>
</protein>
<dbReference type="Pfam" id="PF05930">
    <property type="entry name" value="Phage_AlpA"/>
    <property type="match status" value="1"/>
</dbReference>
<comment type="caution">
    <text evidence="1">The sequence shown here is derived from an EMBL/GenBank/DDBJ whole genome shotgun (WGS) entry which is preliminary data.</text>
</comment>
<sequence length="62" mass="7214">MCLISAEGLKVKGIDFSKTQLWRLTKAGRFPRPVAIGFKRRAWVEAEVDAWIMERIEERDAH</sequence>
<reference evidence="1 2" key="1">
    <citation type="journal article" date="2016" name="Syst. Appl. Microbiol.">
        <title>Pararhizobium polonicum sp. nov. isolated from tumors on stone fruit rootstocks.</title>
        <authorList>
            <person name="Pulawska J."/>
            <person name="Kuzmanovic N."/>
            <person name="Willems A."/>
            <person name="Pothier J.F."/>
        </authorList>
    </citation>
    <scope>NUCLEOTIDE SEQUENCE [LARGE SCALE GENOMIC DNA]</scope>
    <source>
        <strain evidence="1 2">F5.1</strain>
    </source>
</reference>
<dbReference type="OrthoDB" id="9801242at2"/>
<name>A0A1C7P638_9HYPH</name>
<dbReference type="Gene3D" id="1.10.238.160">
    <property type="match status" value="1"/>
</dbReference>
<dbReference type="RefSeq" id="WP_068951560.1">
    <property type="nucleotide sequence ID" value="NZ_LGLV01000004.1"/>
</dbReference>
<evidence type="ECO:0000313" key="1">
    <source>
        <dbReference type="EMBL" id="OBZ96742.1"/>
    </source>
</evidence>